<evidence type="ECO:0000256" key="3">
    <source>
        <dbReference type="SAM" id="MobiDB-lite"/>
    </source>
</evidence>
<evidence type="ECO:0000256" key="1">
    <source>
        <dbReference type="PIRSR" id="PIRSR634015-1"/>
    </source>
</evidence>
<feature type="region of interest" description="Disordered" evidence="3">
    <location>
        <begin position="77"/>
        <end position="99"/>
    </location>
</feature>
<evidence type="ECO:0000256" key="2">
    <source>
        <dbReference type="PIRSR" id="PIRSR634015-3"/>
    </source>
</evidence>
<dbReference type="InterPro" id="IPR027268">
    <property type="entry name" value="Peptidase_M4/M1_CTD_sf"/>
</dbReference>
<dbReference type="InterPro" id="IPR034015">
    <property type="entry name" value="M1_LTA4H"/>
</dbReference>
<keyword evidence="2" id="KW-0862">Zinc</keyword>
<comment type="caution">
    <text evidence="5">The sequence shown here is derived from an EMBL/GenBank/DDBJ whole genome shotgun (WGS) entry which is preliminary data.</text>
</comment>
<evidence type="ECO:0000313" key="6">
    <source>
        <dbReference type="Proteomes" id="UP000599523"/>
    </source>
</evidence>
<feature type="domain" description="Peptidase M1 membrane alanine aminopeptidase" evidence="4">
    <location>
        <begin position="299"/>
        <end position="440"/>
    </location>
</feature>
<name>A0A972F9Z9_9RHOO</name>
<dbReference type="Pfam" id="PF01433">
    <property type="entry name" value="Peptidase_M1"/>
    <property type="match status" value="1"/>
</dbReference>
<proteinExistence type="predicted"/>
<dbReference type="Gene3D" id="1.10.390.10">
    <property type="entry name" value="Neutral Protease Domain 2"/>
    <property type="match status" value="1"/>
</dbReference>
<feature type="non-terminal residue" evidence="5">
    <location>
        <position position="674"/>
    </location>
</feature>
<comment type="cofactor">
    <cofactor evidence="2">
        <name>Zn(2+)</name>
        <dbReference type="ChEBI" id="CHEBI:29105"/>
    </cofactor>
    <text evidence="2">Binds 1 zinc ion per subunit.</text>
</comment>
<dbReference type="EMBL" id="WTVM01000212">
    <property type="protein sequence ID" value="NMG05119.1"/>
    <property type="molecule type" value="Genomic_DNA"/>
</dbReference>
<feature type="binding site" evidence="2">
    <location>
        <position position="323"/>
    </location>
    <ligand>
        <name>Zn(2+)</name>
        <dbReference type="ChEBI" id="CHEBI:29105"/>
        <note>catalytic</note>
    </ligand>
</feature>
<dbReference type="GO" id="GO:0008270">
    <property type="term" value="F:zinc ion binding"/>
    <property type="evidence" value="ECO:0007669"/>
    <property type="project" value="InterPro"/>
</dbReference>
<dbReference type="AlphaFoldDB" id="A0A972F9Z9"/>
<sequence>MSERGIPRPHLWPLVLLVMLFVTTAAASPSTRLHYQVHLRLDPLQRTLDAEARIQIDDGEALDLLLNPAMRIESAAIGDDALPPSSSGRAEPQRLHIPAGDPGRTVHLRWLGPLAASPPDMRHEDTLAHRTPTADPQGSFLPASGLWYPVPVRARELAPHSYIVRITTPNGQLGMTAGMPGDTLTEGDDTTIEYNFPYQGRGIDLIAGPYRIADRNTTTQDGRPLLLRTLFHEELMPLETDYLEAVERHLARYEALIGPYPYDSFTVVSSPTPTGFGMPTMTYLGIQVLRLPFIRDTSLAHEVLHNWWGNGVFPDYASGNWSEGLTTFMADYAHAEQQGEDRALEMRLNWLRELSGIPTVADRPLAEFTARHHGVSQAVGYNKAAMLFLMLRDMIGPEAFYAGLRSFWDKHRFDTAGWQDLRIAFETSAGERLDRFFDQWLTRRGLPELRLEAGEGLTLKIVQAGEPWQLDLPLHIETRAGREALIVRIEDSLTSLDLSGHGLPLEARLDPDNRTMRRLDRFEAPPILRELQFARAPQLAIVAPRAMRGDAETLATRLLDDRPRQLSARRAPDPAQPLLVIGEQREVTAWLARHGLPATPEEVAGKGDARMWTHRLPTGAPLAVIATDTPAALALALRPLPHYRQQSWLILEQGRAQSRGTWPAPVRGIKCAPA</sequence>
<feature type="binding site" evidence="2">
    <location>
        <position position="301"/>
    </location>
    <ligand>
        <name>Zn(2+)</name>
        <dbReference type="ChEBI" id="CHEBI:29105"/>
        <note>catalytic</note>
    </ligand>
</feature>
<keyword evidence="6" id="KW-1185">Reference proteome</keyword>
<feature type="binding site" evidence="2">
    <location>
        <position position="305"/>
    </location>
    <ligand>
        <name>Zn(2+)</name>
        <dbReference type="ChEBI" id="CHEBI:29105"/>
        <note>catalytic</note>
    </ligand>
</feature>
<dbReference type="PANTHER" id="PTHR45726">
    <property type="entry name" value="LEUKOTRIENE A-4 HYDROLASE"/>
    <property type="match status" value="1"/>
</dbReference>
<dbReference type="SUPFAM" id="SSF55486">
    <property type="entry name" value="Metalloproteases ('zincins'), catalytic domain"/>
    <property type="match status" value="1"/>
</dbReference>
<gene>
    <name evidence="5" type="ORF">GPA21_19455</name>
</gene>
<keyword evidence="2" id="KW-0479">Metal-binding</keyword>
<feature type="active site" description="Proton donor" evidence="1">
    <location>
        <position position="381"/>
    </location>
</feature>
<feature type="active site" description="Proton acceptor" evidence="1">
    <location>
        <position position="302"/>
    </location>
</feature>
<feature type="region of interest" description="Disordered" evidence="3">
    <location>
        <begin position="119"/>
        <end position="140"/>
    </location>
</feature>
<dbReference type="InterPro" id="IPR014782">
    <property type="entry name" value="Peptidase_M1_dom"/>
</dbReference>
<protein>
    <submittedName>
        <fullName evidence="5">M1 family peptidase</fullName>
    </submittedName>
</protein>
<accession>A0A972F9Z9</accession>
<dbReference type="PANTHER" id="PTHR45726:SF3">
    <property type="entry name" value="LEUKOTRIENE A-4 HYDROLASE"/>
    <property type="match status" value="1"/>
</dbReference>
<dbReference type="RefSeq" id="WP_168989732.1">
    <property type="nucleotide sequence ID" value="NZ_CAWPHM010000125.1"/>
</dbReference>
<organism evidence="5 6">
    <name type="scientific">Azoarcus taiwanensis</name>
    <dbReference type="NCBI Taxonomy" id="666964"/>
    <lineage>
        <taxon>Bacteria</taxon>
        <taxon>Pseudomonadati</taxon>
        <taxon>Pseudomonadota</taxon>
        <taxon>Betaproteobacteria</taxon>
        <taxon>Rhodocyclales</taxon>
        <taxon>Zoogloeaceae</taxon>
        <taxon>Azoarcus</taxon>
    </lineage>
</organism>
<dbReference type="GO" id="GO:0008237">
    <property type="term" value="F:metallopeptidase activity"/>
    <property type="evidence" value="ECO:0007669"/>
    <property type="project" value="InterPro"/>
</dbReference>
<dbReference type="Proteomes" id="UP000599523">
    <property type="component" value="Unassembled WGS sequence"/>
</dbReference>
<reference evidence="5" key="1">
    <citation type="submission" date="2019-12" db="EMBL/GenBank/DDBJ databases">
        <title>Comparative genomics gives insights into the taxonomy of the Azoarcus-Aromatoleum group and reveals separate origins of nif in the plant-associated Azoarcus and non-plant-associated Aromatoleum sub-groups.</title>
        <authorList>
            <person name="Lafos M."/>
            <person name="Maluk M."/>
            <person name="Batista M."/>
            <person name="Junghare M."/>
            <person name="Carmona M."/>
            <person name="Faoro H."/>
            <person name="Cruz L.M."/>
            <person name="Battistoni F."/>
            <person name="De Souza E."/>
            <person name="Pedrosa F."/>
            <person name="Chen W.-M."/>
            <person name="Poole P.S."/>
            <person name="Dixon R.A."/>
            <person name="James E.K."/>
        </authorList>
    </citation>
    <scope>NUCLEOTIDE SEQUENCE</scope>
    <source>
        <strain evidence="5">NSC3</strain>
    </source>
</reference>
<evidence type="ECO:0000259" key="4">
    <source>
        <dbReference type="Pfam" id="PF01433"/>
    </source>
</evidence>
<evidence type="ECO:0000313" key="5">
    <source>
        <dbReference type="EMBL" id="NMG05119.1"/>
    </source>
</evidence>